<feature type="compositionally biased region" description="Polar residues" evidence="2">
    <location>
        <begin position="186"/>
        <end position="206"/>
    </location>
</feature>
<dbReference type="Gene3D" id="2.60.40.150">
    <property type="entry name" value="C2 domain"/>
    <property type="match status" value="2"/>
</dbReference>
<dbReference type="InterPro" id="IPR001565">
    <property type="entry name" value="Synaptotagmin"/>
</dbReference>
<dbReference type="GO" id="GO:0017156">
    <property type="term" value="P:calcium-ion regulated exocytosis"/>
    <property type="evidence" value="ECO:0007669"/>
    <property type="project" value="TreeGrafter"/>
</dbReference>
<dbReference type="GO" id="GO:0001786">
    <property type="term" value="F:phosphatidylserine binding"/>
    <property type="evidence" value="ECO:0007669"/>
    <property type="project" value="TreeGrafter"/>
</dbReference>
<gene>
    <name evidence="5" type="ORF">DCHRY22_LOCUS4243</name>
</gene>
<feature type="transmembrane region" description="Helical" evidence="3">
    <location>
        <begin position="112"/>
        <end position="136"/>
    </location>
</feature>
<dbReference type="PANTHER" id="PTHR10024:SF378">
    <property type="entry name" value="SYNAPTOTAGMIN BETA, ISOFORM D"/>
    <property type="match status" value="1"/>
</dbReference>
<feature type="domain" description="C2" evidence="4">
    <location>
        <begin position="459"/>
        <end position="593"/>
    </location>
</feature>
<dbReference type="PANTHER" id="PTHR10024">
    <property type="entry name" value="SYNAPTOTAGMIN"/>
    <property type="match status" value="1"/>
</dbReference>
<dbReference type="SMART" id="SM00239">
    <property type="entry name" value="C2"/>
    <property type="match status" value="2"/>
</dbReference>
<feature type="domain" description="C2" evidence="4">
    <location>
        <begin position="331"/>
        <end position="451"/>
    </location>
</feature>
<reference evidence="5" key="1">
    <citation type="submission" date="2021-09" db="EMBL/GenBank/DDBJ databases">
        <authorList>
            <person name="Martin H S."/>
        </authorList>
    </citation>
    <scope>NUCLEOTIDE SEQUENCE</scope>
</reference>
<dbReference type="SUPFAM" id="SSF49562">
    <property type="entry name" value="C2 domain (Calcium/lipid-binding domain, CaLB)"/>
    <property type="match status" value="2"/>
</dbReference>
<feature type="region of interest" description="Disordered" evidence="2">
    <location>
        <begin position="166"/>
        <end position="234"/>
    </location>
</feature>
<keyword evidence="6" id="KW-1185">Reference proteome</keyword>
<evidence type="ECO:0000259" key="4">
    <source>
        <dbReference type="PROSITE" id="PS50004"/>
    </source>
</evidence>
<dbReference type="Proteomes" id="UP000789524">
    <property type="component" value="Unassembled WGS sequence"/>
</dbReference>
<keyword evidence="1" id="KW-0677">Repeat</keyword>
<keyword evidence="3" id="KW-1133">Transmembrane helix</keyword>
<evidence type="ECO:0000313" key="6">
    <source>
        <dbReference type="Proteomes" id="UP000789524"/>
    </source>
</evidence>
<dbReference type="CDD" id="cd00276">
    <property type="entry name" value="C2B_Synaptotagmin"/>
    <property type="match status" value="1"/>
</dbReference>
<protein>
    <submittedName>
        <fullName evidence="5">(African queen) hypothetical protein</fullName>
    </submittedName>
</protein>
<organism evidence="5 6">
    <name type="scientific">Danaus chrysippus</name>
    <name type="common">African queen</name>
    <dbReference type="NCBI Taxonomy" id="151541"/>
    <lineage>
        <taxon>Eukaryota</taxon>
        <taxon>Metazoa</taxon>
        <taxon>Ecdysozoa</taxon>
        <taxon>Arthropoda</taxon>
        <taxon>Hexapoda</taxon>
        <taxon>Insecta</taxon>
        <taxon>Pterygota</taxon>
        <taxon>Neoptera</taxon>
        <taxon>Endopterygota</taxon>
        <taxon>Lepidoptera</taxon>
        <taxon>Glossata</taxon>
        <taxon>Ditrysia</taxon>
        <taxon>Papilionoidea</taxon>
        <taxon>Nymphalidae</taxon>
        <taxon>Danainae</taxon>
        <taxon>Danaini</taxon>
        <taxon>Danaina</taxon>
        <taxon>Danaus</taxon>
        <taxon>Anosia</taxon>
    </lineage>
</organism>
<dbReference type="InterPro" id="IPR035892">
    <property type="entry name" value="C2_domain_sf"/>
</dbReference>
<dbReference type="InterPro" id="IPR028036">
    <property type="entry name" value="DMAC1-like_dom"/>
</dbReference>
<dbReference type="GO" id="GO:0005886">
    <property type="term" value="C:plasma membrane"/>
    <property type="evidence" value="ECO:0007669"/>
    <property type="project" value="TreeGrafter"/>
</dbReference>
<dbReference type="OrthoDB" id="67700at2759"/>
<keyword evidence="3" id="KW-0812">Transmembrane</keyword>
<dbReference type="PRINTS" id="PR00399">
    <property type="entry name" value="SYNAPTOTAGMN"/>
</dbReference>
<dbReference type="Pfam" id="PF00168">
    <property type="entry name" value="C2"/>
    <property type="match status" value="2"/>
</dbReference>
<dbReference type="AlphaFoldDB" id="A0A8J2VSQ0"/>
<evidence type="ECO:0000256" key="3">
    <source>
        <dbReference type="SAM" id="Phobius"/>
    </source>
</evidence>
<keyword evidence="3" id="KW-0472">Membrane</keyword>
<accession>A0A8J2VSQ0</accession>
<proteinExistence type="predicted"/>
<dbReference type="FunFam" id="2.60.40.150:FF:000179">
    <property type="entry name" value="synaptotagmin-5 isoform X2"/>
    <property type="match status" value="1"/>
</dbReference>
<comment type="caution">
    <text evidence="5">The sequence shown here is derived from an EMBL/GenBank/DDBJ whole genome shotgun (WGS) entry which is preliminary data.</text>
</comment>
<dbReference type="GO" id="GO:0070382">
    <property type="term" value="C:exocytic vesicle"/>
    <property type="evidence" value="ECO:0007669"/>
    <property type="project" value="TreeGrafter"/>
</dbReference>
<dbReference type="EMBL" id="CAKASE010000049">
    <property type="protein sequence ID" value="CAG9562986.1"/>
    <property type="molecule type" value="Genomic_DNA"/>
</dbReference>
<evidence type="ECO:0000313" key="5">
    <source>
        <dbReference type="EMBL" id="CAG9562986.1"/>
    </source>
</evidence>
<dbReference type="GO" id="GO:0030276">
    <property type="term" value="F:clathrin binding"/>
    <property type="evidence" value="ECO:0007669"/>
    <property type="project" value="TreeGrafter"/>
</dbReference>
<name>A0A8J2VSQ0_9NEOP</name>
<dbReference type="InterPro" id="IPR000008">
    <property type="entry name" value="C2_dom"/>
</dbReference>
<dbReference type="GO" id="GO:0005509">
    <property type="term" value="F:calcium ion binding"/>
    <property type="evidence" value="ECO:0007669"/>
    <property type="project" value="TreeGrafter"/>
</dbReference>
<dbReference type="Pfam" id="PF15055">
    <property type="entry name" value="DMAC1_Dmo2"/>
    <property type="match status" value="1"/>
</dbReference>
<evidence type="ECO:0000256" key="1">
    <source>
        <dbReference type="ARBA" id="ARBA00022737"/>
    </source>
</evidence>
<sequence>METGAEKRNPDCTPCRIVGSIGLVSIGAYLANAAFKNKTTPGKVLVSTISFDKLWAERRHDGAPYEYDVGEYRGDWMMETAKQVHGEAQPNKVLPPQARTSMDGTWSAQSNAWSAALGAIVGAGTVFLIALLLFIFKKPKRQDPPQLAPMDVAQNEMLIPREQCRVQPLSERSASSLPHARLARTPSISSQSSLDSGTSRATSHRGSSPAIRTFAPDGRTLEAGVSGLPRSPSPLRAASLDVRAAPLGSLASLADSQAPPSPRHIPPRCLSPLLMPPRRIDRSNSLVENSSGAPLSPGASTAISSLGALQPDLYTKRETPLVIELEGVGPSLGRIHLRLKYDFDRSDLEVHLIEAHDLAGYEAGGFNDPYVRVSLLPEVDTRVRQTPVHRNEANPFFDQHFKFPVSHDDLTDKTLLLQVFDYDRFSRNEVMGSAKVPLSRVEVAGGAEVWAELSRERRPPEELQELLLSLSFLPSAERLTVVVLKARNLLPPQEGKDALDVYVKVYLLVNGKRVKKKKTNRKEINNPIWNEALSFSLPSSNLQEASIEVCVVTGGGSGLVVGWCCVGAAEPAAEGRHWAQMAQETRKAVAMWHTLR</sequence>
<evidence type="ECO:0000256" key="2">
    <source>
        <dbReference type="SAM" id="MobiDB-lite"/>
    </source>
</evidence>
<dbReference type="GO" id="GO:0000149">
    <property type="term" value="F:SNARE binding"/>
    <property type="evidence" value="ECO:0007669"/>
    <property type="project" value="TreeGrafter"/>
</dbReference>
<dbReference type="GO" id="GO:0005544">
    <property type="term" value="F:calcium-dependent phospholipid binding"/>
    <property type="evidence" value="ECO:0007669"/>
    <property type="project" value="TreeGrafter"/>
</dbReference>
<dbReference type="PROSITE" id="PS50004">
    <property type="entry name" value="C2"/>
    <property type="match status" value="2"/>
</dbReference>